<dbReference type="GO" id="GO:0006814">
    <property type="term" value="P:sodium ion transport"/>
    <property type="evidence" value="ECO:0007669"/>
    <property type="project" value="UniProtKB-KW"/>
</dbReference>
<comment type="similarity">
    <text evidence="2 12">Belongs to the sodium:solute symporter (SSF) (TC 2.A.21) family.</text>
</comment>
<evidence type="ECO:0000256" key="9">
    <source>
        <dbReference type="ARBA" id="ARBA00023065"/>
    </source>
</evidence>
<feature type="transmembrane region" description="Helical" evidence="13">
    <location>
        <begin position="396"/>
        <end position="414"/>
    </location>
</feature>
<feature type="transmembrane region" description="Helical" evidence="13">
    <location>
        <begin position="453"/>
        <end position="476"/>
    </location>
</feature>
<dbReference type="GO" id="GO:0005886">
    <property type="term" value="C:plasma membrane"/>
    <property type="evidence" value="ECO:0007669"/>
    <property type="project" value="UniProtKB-SubCell"/>
</dbReference>
<feature type="transmembrane region" description="Helical" evidence="13">
    <location>
        <begin position="37"/>
        <end position="63"/>
    </location>
</feature>
<sequence>MSVALDLGIVVGYAIVALGIGLVAYRLTERSAEDYYLASRTIGTVVLLFTTFATLLSAFTFFGGPNLAYSAGPEWILVMGLMDGVLFGILWYVIGVKQWAIGQSTGAVTIGELLDDQFDSTALRVLVATISLFWLLQYIMLQQVGAGRALRALTDGVVPVWAGATLLTVFMILYVAIAGMRGVAWTDTLQGLVMLGVIWVAVAWVAIDAGGFGTLTSAVGDSNPEFLALGGGLYSPQYVLSTAITIAVGVTMFPQINQRFFVARSQRVLKRTLSLWPLLVVLLFVPAFMLGTWAAGLGIETTPNGNILPALLNATTPGWFAAVVVAGAVAAMMSSSDSMLLSGSSYLTRDLYRPLVGGSEASEDLVARIGVVALALVALVLSLGTDLTLIELGAQAFNGYAQLAIPVALALYWSGTTARGMIAGILAGESVYVLDTFWGLLPAVGALPAESPIPAIGGFSVALWCLVLGAGVTVVVSRDWSERTARGTIAGILAGGSVFVIDAFWHRLPTVGPLPAESPIPAIGGFSVALWCLVLGAVVAVVVWLLTD</sequence>
<evidence type="ECO:0000256" key="10">
    <source>
        <dbReference type="ARBA" id="ARBA00023136"/>
    </source>
</evidence>
<evidence type="ECO:0000256" key="5">
    <source>
        <dbReference type="ARBA" id="ARBA00022692"/>
    </source>
</evidence>
<evidence type="ECO:0000256" key="3">
    <source>
        <dbReference type="ARBA" id="ARBA00022448"/>
    </source>
</evidence>
<name>A0A2R4WY53_9EURY</name>
<dbReference type="CDD" id="cd10322">
    <property type="entry name" value="SLC5sbd"/>
    <property type="match status" value="1"/>
</dbReference>
<keyword evidence="7 13" id="KW-1133">Transmembrane helix</keyword>
<evidence type="ECO:0000256" key="12">
    <source>
        <dbReference type="RuleBase" id="RU362091"/>
    </source>
</evidence>
<dbReference type="InterPro" id="IPR050277">
    <property type="entry name" value="Sodium:Solute_Symporter"/>
</dbReference>
<feature type="transmembrane region" description="Helical" evidence="13">
    <location>
        <begin position="488"/>
        <end position="508"/>
    </location>
</feature>
<feature type="transmembrane region" description="Helical" evidence="13">
    <location>
        <begin position="365"/>
        <end position="384"/>
    </location>
</feature>
<evidence type="ECO:0000313" key="15">
    <source>
        <dbReference type="Proteomes" id="UP000244727"/>
    </source>
</evidence>
<keyword evidence="10 13" id="KW-0472">Membrane</keyword>
<protein>
    <submittedName>
        <fullName evidence="14">Sodium:solute symporter</fullName>
    </submittedName>
</protein>
<keyword evidence="8" id="KW-0915">Sodium</keyword>
<dbReference type="KEGG" id="harc:HARCEL1_01380"/>
<feature type="transmembrane region" description="Helical" evidence="13">
    <location>
        <begin position="235"/>
        <end position="254"/>
    </location>
</feature>
<feature type="transmembrane region" description="Helical" evidence="13">
    <location>
        <begin position="520"/>
        <end position="546"/>
    </location>
</feature>
<evidence type="ECO:0000256" key="11">
    <source>
        <dbReference type="ARBA" id="ARBA00023201"/>
    </source>
</evidence>
<evidence type="ECO:0000256" key="8">
    <source>
        <dbReference type="ARBA" id="ARBA00023053"/>
    </source>
</evidence>
<evidence type="ECO:0000313" key="14">
    <source>
        <dbReference type="EMBL" id="AWB26462.1"/>
    </source>
</evidence>
<feature type="transmembrane region" description="Helical" evidence="13">
    <location>
        <begin position="192"/>
        <end position="215"/>
    </location>
</feature>
<dbReference type="Gene3D" id="1.20.1730.10">
    <property type="entry name" value="Sodium/glucose cotransporter"/>
    <property type="match status" value="1"/>
</dbReference>
<keyword evidence="6" id="KW-0769">Symport</keyword>
<keyword evidence="4" id="KW-1003">Cell membrane</keyword>
<dbReference type="PANTHER" id="PTHR48086">
    <property type="entry name" value="SODIUM/PROLINE SYMPORTER-RELATED"/>
    <property type="match status" value="1"/>
</dbReference>
<evidence type="ECO:0000256" key="6">
    <source>
        <dbReference type="ARBA" id="ARBA00022847"/>
    </source>
</evidence>
<keyword evidence="9" id="KW-0406">Ion transport</keyword>
<feature type="transmembrane region" description="Helical" evidence="13">
    <location>
        <begin position="75"/>
        <end position="94"/>
    </location>
</feature>
<evidence type="ECO:0000256" key="4">
    <source>
        <dbReference type="ARBA" id="ARBA00022475"/>
    </source>
</evidence>
<dbReference type="EMBL" id="CP028858">
    <property type="protein sequence ID" value="AWB26462.1"/>
    <property type="molecule type" value="Genomic_DNA"/>
</dbReference>
<dbReference type="PANTHER" id="PTHR48086:SF3">
    <property type="entry name" value="SODIUM_PROLINE SYMPORTER"/>
    <property type="match status" value="1"/>
</dbReference>
<dbReference type="PROSITE" id="PS50283">
    <property type="entry name" value="NA_SOLUT_SYMP_3"/>
    <property type="match status" value="1"/>
</dbReference>
<evidence type="ECO:0000256" key="7">
    <source>
        <dbReference type="ARBA" id="ARBA00022989"/>
    </source>
</evidence>
<keyword evidence="15" id="KW-1185">Reference proteome</keyword>
<feature type="transmembrane region" description="Helical" evidence="13">
    <location>
        <begin position="122"/>
        <end position="140"/>
    </location>
</feature>
<dbReference type="GO" id="GO:0015293">
    <property type="term" value="F:symporter activity"/>
    <property type="evidence" value="ECO:0007669"/>
    <property type="project" value="UniProtKB-KW"/>
</dbReference>
<gene>
    <name evidence="14" type="ORF">HARCEL1_01380</name>
</gene>
<evidence type="ECO:0000256" key="2">
    <source>
        <dbReference type="ARBA" id="ARBA00006434"/>
    </source>
</evidence>
<feature type="transmembrane region" description="Helical" evidence="13">
    <location>
        <begin position="160"/>
        <end position="180"/>
    </location>
</feature>
<feature type="transmembrane region" description="Helical" evidence="13">
    <location>
        <begin position="275"/>
        <end position="299"/>
    </location>
</feature>
<accession>A0A2R4WY53</accession>
<organism evidence="14 15">
    <name type="scientific">Halococcoides cellulosivorans</name>
    <dbReference type="NCBI Taxonomy" id="1679096"/>
    <lineage>
        <taxon>Archaea</taxon>
        <taxon>Methanobacteriati</taxon>
        <taxon>Methanobacteriota</taxon>
        <taxon>Stenosarchaea group</taxon>
        <taxon>Halobacteria</taxon>
        <taxon>Halobacteriales</taxon>
        <taxon>Haloarculaceae</taxon>
        <taxon>Halococcoides</taxon>
    </lineage>
</organism>
<dbReference type="AlphaFoldDB" id="A0A2R4WY53"/>
<dbReference type="Pfam" id="PF00474">
    <property type="entry name" value="SSF"/>
    <property type="match status" value="1"/>
</dbReference>
<evidence type="ECO:0000256" key="1">
    <source>
        <dbReference type="ARBA" id="ARBA00004651"/>
    </source>
</evidence>
<dbReference type="InterPro" id="IPR001734">
    <property type="entry name" value="Na/solute_symporter"/>
</dbReference>
<proteinExistence type="inferred from homology"/>
<keyword evidence="5 13" id="KW-0812">Transmembrane</keyword>
<dbReference type="InterPro" id="IPR038377">
    <property type="entry name" value="Na/Glc_symporter_sf"/>
</dbReference>
<dbReference type="Proteomes" id="UP000244727">
    <property type="component" value="Chromosome"/>
</dbReference>
<feature type="transmembrane region" description="Helical" evidence="13">
    <location>
        <begin position="6"/>
        <end position="25"/>
    </location>
</feature>
<comment type="subcellular location">
    <subcellularLocation>
        <location evidence="1">Cell membrane</location>
        <topology evidence="1">Multi-pass membrane protein</topology>
    </subcellularLocation>
</comment>
<reference evidence="14 15" key="1">
    <citation type="submission" date="2018-04" db="EMBL/GenBank/DDBJ databases">
        <title>Halococcoides cellulosivorans gen. nov., sp. nov., an extremely halophilic cellulose-utilizing haloarchaeon from hypersaline lakes.</title>
        <authorList>
            <person name="Sorokin D.Y."/>
            <person name="Toshchakov S.V."/>
            <person name="Samarov N.I."/>
            <person name="Korzhenkov A."/>
            <person name="Kublanov I.V."/>
        </authorList>
    </citation>
    <scope>NUCLEOTIDE SEQUENCE [LARGE SCALE GENOMIC DNA]</scope>
    <source>
        <strain evidence="14 15">HArcel1</strain>
    </source>
</reference>
<keyword evidence="3" id="KW-0813">Transport</keyword>
<evidence type="ECO:0000256" key="13">
    <source>
        <dbReference type="SAM" id="Phobius"/>
    </source>
</evidence>
<feature type="transmembrane region" description="Helical" evidence="13">
    <location>
        <begin position="421"/>
        <end position="441"/>
    </location>
</feature>
<keyword evidence="11" id="KW-0739">Sodium transport</keyword>